<evidence type="ECO:0000256" key="5">
    <source>
        <dbReference type="PROSITE-ProRule" id="PRU00335"/>
    </source>
</evidence>
<evidence type="ECO:0000313" key="7">
    <source>
        <dbReference type="EMBL" id="VVE16942.1"/>
    </source>
</evidence>
<dbReference type="PRINTS" id="PR00455">
    <property type="entry name" value="HTHTETR"/>
</dbReference>
<reference evidence="7 8" key="1">
    <citation type="submission" date="2019-08" db="EMBL/GenBank/DDBJ databases">
        <authorList>
            <person name="Peeters C."/>
        </authorList>
    </citation>
    <scope>NUCLEOTIDE SEQUENCE [LARGE SCALE GENOMIC DNA]</scope>
    <source>
        <strain evidence="7 8">LMG 31114</strain>
    </source>
</reference>
<dbReference type="PANTHER" id="PTHR47506">
    <property type="entry name" value="TRANSCRIPTIONAL REGULATORY PROTEIN"/>
    <property type="match status" value="1"/>
</dbReference>
<evidence type="ECO:0000256" key="3">
    <source>
        <dbReference type="ARBA" id="ARBA00023125"/>
    </source>
</evidence>
<feature type="domain" description="HTH tetR-type" evidence="6">
    <location>
        <begin position="34"/>
        <end position="94"/>
    </location>
</feature>
<dbReference type="GeneID" id="300404971"/>
<evidence type="ECO:0000256" key="1">
    <source>
        <dbReference type="ARBA" id="ARBA00022491"/>
    </source>
</evidence>
<protein>
    <submittedName>
        <fullName evidence="7">HTH-type transcriptional repressor ComR</fullName>
    </submittedName>
</protein>
<accession>A0A5E4VWW3</accession>
<keyword evidence="8" id="KW-1185">Reference proteome</keyword>
<name>A0A5E4VWW3_9BURK</name>
<dbReference type="SUPFAM" id="SSF48498">
    <property type="entry name" value="Tetracyclin repressor-like, C-terminal domain"/>
    <property type="match status" value="1"/>
</dbReference>
<dbReference type="EMBL" id="CABPSK010000002">
    <property type="protein sequence ID" value="VVE16942.1"/>
    <property type="molecule type" value="Genomic_DNA"/>
</dbReference>
<gene>
    <name evidence="7" type="primary">comR</name>
    <name evidence="7" type="ORF">PPN31114_02952</name>
</gene>
<dbReference type="PROSITE" id="PS50977">
    <property type="entry name" value="HTH_TETR_2"/>
    <property type="match status" value="1"/>
</dbReference>
<keyword evidence="1" id="KW-0678">Repressor</keyword>
<dbReference type="Proteomes" id="UP000366945">
    <property type="component" value="Unassembled WGS sequence"/>
</dbReference>
<evidence type="ECO:0000256" key="4">
    <source>
        <dbReference type="ARBA" id="ARBA00023163"/>
    </source>
</evidence>
<dbReference type="AlphaFoldDB" id="A0A5E4VWW3"/>
<organism evidence="7 8">
    <name type="scientific">Pandoraea pneumonica</name>
    <dbReference type="NCBI Taxonomy" id="2508299"/>
    <lineage>
        <taxon>Bacteria</taxon>
        <taxon>Pseudomonadati</taxon>
        <taxon>Pseudomonadota</taxon>
        <taxon>Betaproteobacteria</taxon>
        <taxon>Burkholderiales</taxon>
        <taxon>Burkholderiaceae</taxon>
        <taxon>Pandoraea</taxon>
    </lineage>
</organism>
<dbReference type="Gene3D" id="1.10.10.60">
    <property type="entry name" value="Homeodomain-like"/>
    <property type="match status" value="1"/>
</dbReference>
<dbReference type="InterPro" id="IPR009057">
    <property type="entry name" value="Homeodomain-like_sf"/>
</dbReference>
<keyword evidence="3 5" id="KW-0238">DNA-binding</keyword>
<proteinExistence type="predicted"/>
<dbReference type="InterPro" id="IPR001647">
    <property type="entry name" value="HTH_TetR"/>
</dbReference>
<sequence>MSLAVAPLDYGNDVIHNPPMTAIISKPGRGRPREFDYDEVVDLAIALFRQRGFGASSIADLVDATGLTRGSLYKAFADKKSVYVAALERYVSLGHERIRVIASGEGSGRERVAKLLAHYLEQSRGEPGRLGCLVVATGLEATVIDPDIVHMFEQALKYLERTLSELIRIGIKDGSIRADLNTKAAAEALLCFLQGLRVVGKSDAHRDHRDKAILDMAMKIID</sequence>
<evidence type="ECO:0000313" key="8">
    <source>
        <dbReference type="Proteomes" id="UP000366945"/>
    </source>
</evidence>
<dbReference type="InterPro" id="IPR011075">
    <property type="entry name" value="TetR_C"/>
</dbReference>
<dbReference type="PANTHER" id="PTHR47506:SF10">
    <property type="entry name" value="TRANSCRIPTIONAL REGULATORY PROTEIN"/>
    <property type="match status" value="1"/>
</dbReference>
<dbReference type="InterPro" id="IPR036271">
    <property type="entry name" value="Tet_transcr_reg_TetR-rel_C_sf"/>
</dbReference>
<dbReference type="Pfam" id="PF16925">
    <property type="entry name" value="TetR_C_13"/>
    <property type="match status" value="1"/>
</dbReference>
<evidence type="ECO:0000256" key="2">
    <source>
        <dbReference type="ARBA" id="ARBA00023015"/>
    </source>
</evidence>
<dbReference type="GO" id="GO:0003677">
    <property type="term" value="F:DNA binding"/>
    <property type="evidence" value="ECO:0007669"/>
    <property type="project" value="UniProtKB-UniRule"/>
</dbReference>
<dbReference type="PROSITE" id="PS01081">
    <property type="entry name" value="HTH_TETR_1"/>
    <property type="match status" value="1"/>
</dbReference>
<evidence type="ECO:0000259" key="6">
    <source>
        <dbReference type="PROSITE" id="PS50977"/>
    </source>
</evidence>
<dbReference type="RefSeq" id="WP_246182547.1">
    <property type="nucleotide sequence ID" value="NZ_CABPSK010000002.1"/>
</dbReference>
<dbReference type="Pfam" id="PF00440">
    <property type="entry name" value="TetR_N"/>
    <property type="match status" value="1"/>
</dbReference>
<dbReference type="Gene3D" id="1.10.357.10">
    <property type="entry name" value="Tetracycline Repressor, domain 2"/>
    <property type="match status" value="1"/>
</dbReference>
<keyword evidence="4" id="KW-0804">Transcription</keyword>
<dbReference type="SUPFAM" id="SSF46689">
    <property type="entry name" value="Homeodomain-like"/>
    <property type="match status" value="1"/>
</dbReference>
<dbReference type="InterPro" id="IPR023772">
    <property type="entry name" value="DNA-bd_HTH_TetR-type_CS"/>
</dbReference>
<keyword evidence="2" id="KW-0805">Transcription regulation</keyword>
<feature type="DNA-binding region" description="H-T-H motif" evidence="5">
    <location>
        <begin position="57"/>
        <end position="76"/>
    </location>
</feature>